<organism evidence="2">
    <name type="scientific">marine sediment metagenome</name>
    <dbReference type="NCBI Taxonomy" id="412755"/>
    <lineage>
        <taxon>unclassified sequences</taxon>
        <taxon>metagenomes</taxon>
        <taxon>ecological metagenomes</taxon>
    </lineage>
</organism>
<keyword evidence="1" id="KW-1133">Transmembrane helix</keyword>
<dbReference type="EMBL" id="LAZR01000852">
    <property type="protein sequence ID" value="KKN56219.1"/>
    <property type="molecule type" value="Genomic_DNA"/>
</dbReference>
<keyword evidence="1" id="KW-0472">Membrane</keyword>
<protein>
    <submittedName>
        <fullName evidence="2">Uncharacterized protein</fullName>
    </submittedName>
</protein>
<proteinExistence type="predicted"/>
<reference evidence="2" key="1">
    <citation type="journal article" date="2015" name="Nature">
        <title>Complex archaea that bridge the gap between prokaryotes and eukaryotes.</title>
        <authorList>
            <person name="Spang A."/>
            <person name="Saw J.H."/>
            <person name="Jorgensen S.L."/>
            <person name="Zaremba-Niedzwiedzka K."/>
            <person name="Martijn J."/>
            <person name="Lind A.E."/>
            <person name="van Eijk R."/>
            <person name="Schleper C."/>
            <person name="Guy L."/>
            <person name="Ettema T.J."/>
        </authorList>
    </citation>
    <scope>NUCLEOTIDE SEQUENCE</scope>
</reference>
<name>A0A0F9RN87_9ZZZZ</name>
<feature type="non-terminal residue" evidence="2">
    <location>
        <position position="142"/>
    </location>
</feature>
<accession>A0A0F9RN87</accession>
<comment type="caution">
    <text evidence="2">The sequence shown here is derived from an EMBL/GenBank/DDBJ whole genome shotgun (WGS) entry which is preliminary data.</text>
</comment>
<evidence type="ECO:0000256" key="1">
    <source>
        <dbReference type="SAM" id="Phobius"/>
    </source>
</evidence>
<keyword evidence="1" id="KW-0812">Transmembrane</keyword>
<dbReference type="AlphaFoldDB" id="A0A0F9RN87"/>
<evidence type="ECO:0000313" key="2">
    <source>
        <dbReference type="EMBL" id="KKN56219.1"/>
    </source>
</evidence>
<sequence length="142" mass="16565">MTMYKNRFGSNLSENQNKKDMLIEEEEEPSKKKLLDIWDIIPSYKDINLKIWIRKIIFVIGILTFFSISLNIITNSITTALIITAFLAIFFTLVLNLNIFHLRNFISKMTQSFKAIKPFESFTFGIAEDDPTTLIIMNKEDM</sequence>
<gene>
    <name evidence="2" type="ORF">LCGC14_0574260</name>
</gene>
<feature type="transmembrane region" description="Helical" evidence="1">
    <location>
        <begin position="56"/>
        <end position="74"/>
    </location>
</feature>
<feature type="transmembrane region" description="Helical" evidence="1">
    <location>
        <begin position="80"/>
        <end position="100"/>
    </location>
</feature>